<protein>
    <submittedName>
        <fullName evidence="2">Uncharacterized protein</fullName>
    </submittedName>
</protein>
<dbReference type="KEGG" id="mmj:MSMAS_3046"/>
<dbReference type="PATRIC" id="fig|213585.10.peg.3818"/>
<evidence type="ECO:0000256" key="1">
    <source>
        <dbReference type="SAM" id="MobiDB-lite"/>
    </source>
</evidence>
<proteinExistence type="predicted"/>
<feature type="compositionally biased region" description="Polar residues" evidence="1">
    <location>
        <begin position="47"/>
        <end position="67"/>
    </location>
</feature>
<dbReference type="EMBL" id="CP009512">
    <property type="protein sequence ID" value="AKB66242.1"/>
    <property type="molecule type" value="Genomic_DNA"/>
</dbReference>
<dbReference type="AlphaFoldDB" id="A0A0E3RKS7"/>
<gene>
    <name evidence="2" type="ORF">MSMAS_3046</name>
</gene>
<dbReference type="GeneID" id="24879375"/>
<organism evidence="2 3">
    <name type="scientific">Methanosarcina mazei S-6</name>
    <dbReference type="NCBI Taxonomy" id="213585"/>
    <lineage>
        <taxon>Archaea</taxon>
        <taxon>Methanobacteriati</taxon>
        <taxon>Methanobacteriota</taxon>
        <taxon>Stenosarchaea group</taxon>
        <taxon>Methanomicrobia</taxon>
        <taxon>Methanosarcinales</taxon>
        <taxon>Methanosarcinaceae</taxon>
        <taxon>Methanosarcina</taxon>
    </lineage>
</organism>
<dbReference type="RefSeq" id="WP_048041180.1">
    <property type="nucleotide sequence ID" value="NZ_CP009512.1"/>
</dbReference>
<dbReference type="HOGENOM" id="CLU_147143_0_0_2"/>
<feature type="region of interest" description="Disordered" evidence="1">
    <location>
        <begin position="1"/>
        <end position="68"/>
    </location>
</feature>
<evidence type="ECO:0000313" key="3">
    <source>
        <dbReference type="Proteomes" id="UP000033097"/>
    </source>
</evidence>
<sequence length="152" mass="16969">MCAIFAASSGCSENTEEDMNVPEESAEDSEEESPDEDEEVKVEMESTGDSSNWCAVGSSWKSTNPQTGEEVEMKITGMETVDGIPMCKAVYETNIDDEDFSKIEYMWSENGETYFWTAYDKSGEVVSEMSMKDGKMKIVDEEGNVMEYSQGQ</sequence>
<accession>A0A0E3RKS7</accession>
<name>A0A0E3RKS7_METMZ</name>
<evidence type="ECO:0000313" key="2">
    <source>
        <dbReference type="EMBL" id="AKB66242.1"/>
    </source>
</evidence>
<dbReference type="Proteomes" id="UP000033097">
    <property type="component" value="Chromosome"/>
</dbReference>
<reference evidence="2 3" key="1">
    <citation type="submission" date="2014-07" db="EMBL/GenBank/DDBJ databases">
        <title>Methanogenic archaea and the global carbon cycle.</title>
        <authorList>
            <person name="Henriksen J.R."/>
            <person name="Luke J."/>
            <person name="Reinhart S."/>
            <person name="Benedict M.N."/>
            <person name="Youngblut N.D."/>
            <person name="Metcalf M.E."/>
            <person name="Whitaker R.J."/>
            <person name="Metcalf W.W."/>
        </authorList>
    </citation>
    <scope>NUCLEOTIDE SEQUENCE [LARGE SCALE GENOMIC DNA]</scope>
    <source>
        <strain evidence="2 3">S-6</strain>
    </source>
</reference>
<feature type="compositionally biased region" description="Acidic residues" evidence="1">
    <location>
        <begin position="14"/>
        <end position="40"/>
    </location>
</feature>